<dbReference type="GO" id="GO:0030892">
    <property type="term" value="C:mitotic cohesin complex"/>
    <property type="evidence" value="ECO:0007669"/>
    <property type="project" value="TreeGrafter"/>
</dbReference>
<evidence type="ECO:0000259" key="6">
    <source>
        <dbReference type="Pfam" id="PF04825"/>
    </source>
</evidence>
<dbReference type="SUPFAM" id="SSF46785">
    <property type="entry name" value="Winged helix' DNA-binding domain"/>
    <property type="match status" value="1"/>
</dbReference>
<dbReference type="InterPro" id="IPR036390">
    <property type="entry name" value="WH_DNA-bd_sf"/>
</dbReference>
<comment type="subcellular location">
    <subcellularLocation>
        <location evidence="1">Nucleus</location>
    </subcellularLocation>
</comment>
<dbReference type="Gene3D" id="1.10.10.580">
    <property type="entry name" value="Structural maintenance of chromosome 1. Chain E"/>
    <property type="match status" value="1"/>
</dbReference>
<dbReference type="PANTHER" id="PTHR12585:SF69">
    <property type="entry name" value="FI11703P"/>
    <property type="match status" value="1"/>
</dbReference>
<evidence type="ECO:0000256" key="2">
    <source>
        <dbReference type="ARBA" id="ARBA00009870"/>
    </source>
</evidence>
<evidence type="ECO:0000313" key="8">
    <source>
        <dbReference type="EMBL" id="KAE9987696.1"/>
    </source>
</evidence>
<organism evidence="7 9">
    <name type="scientific">Venturia inaequalis</name>
    <name type="common">Apple scab fungus</name>
    <dbReference type="NCBI Taxonomy" id="5025"/>
    <lineage>
        <taxon>Eukaryota</taxon>
        <taxon>Fungi</taxon>
        <taxon>Dikarya</taxon>
        <taxon>Ascomycota</taxon>
        <taxon>Pezizomycotina</taxon>
        <taxon>Dothideomycetes</taxon>
        <taxon>Pleosporomycetidae</taxon>
        <taxon>Venturiales</taxon>
        <taxon>Venturiaceae</taxon>
        <taxon>Venturia</taxon>
    </lineage>
</organism>
<evidence type="ECO:0000256" key="4">
    <source>
        <dbReference type="SAM" id="MobiDB-lite"/>
    </source>
</evidence>
<evidence type="ECO:0008006" key="11">
    <source>
        <dbReference type="Google" id="ProtNLM"/>
    </source>
</evidence>
<dbReference type="GO" id="GO:0003682">
    <property type="term" value="F:chromatin binding"/>
    <property type="evidence" value="ECO:0007669"/>
    <property type="project" value="TreeGrafter"/>
</dbReference>
<comment type="similarity">
    <text evidence="2">Belongs to the rad21 family.</text>
</comment>
<evidence type="ECO:0000313" key="9">
    <source>
        <dbReference type="Proteomes" id="UP000433883"/>
    </source>
</evidence>
<dbReference type="PANTHER" id="PTHR12585">
    <property type="entry name" value="SCC1 / RAD21 FAMILY MEMBER"/>
    <property type="match status" value="1"/>
</dbReference>
<evidence type="ECO:0000256" key="1">
    <source>
        <dbReference type="ARBA" id="ARBA00004123"/>
    </source>
</evidence>
<dbReference type="InterPro" id="IPR006910">
    <property type="entry name" value="Rad21_Rec8_N"/>
</dbReference>
<dbReference type="InterPro" id="IPR006909">
    <property type="entry name" value="Rad21/Rec8_C_eu"/>
</dbReference>
<sequence>MFYSDTLLSKTGPLARVWLAANMERKLSKKDCVQASLDDSIQMLVDQNSAPMALRLSGQLLLGVVRIYRRKAGYLLDDCNEALLKIKMAFRPGNVDLPADQMHAANPNSLVMADVLTELDLLVPMMDPELLLAETMELGGGDNTILDWGTQSLITDSIQALTSTEAPRALDDDGLILDLDDDDDIEIGRRAPTVQDEPTMLEDDGLVLDLDDDAPAKEASVLGHTEIEDMPMMDDDYGMMDTTGNFGGMDAATPRLRDTLSPLSDLRPSVERELEASFAPNGTSLLDAQEEITIEAAQRVKRRKLLQMDSDTEIPNAQIKSQQNDHSKILKPQSFLPRDPMLLALMSMQKNGSFISSILGDGRNSGWAPELRDILSVDVVKRSGELKRKRDSGVADLFSDEEQQQSPKETALEDDFAPNFGDDMPVFDDAGPVEEIPRDESVRAPSMEGEDDASGTGGDPLPDFDDTTYPDLHPKDDGPISQGTQHAVHLLRDFFGPEGANDASSRQKSSALLQDLVPEATTNRREATKMFFEVLVLATKDAVKVEQDGIKKGVIGGAIRIRAKRGLYGSWAEAGASGTQSTQEQEPVEAEAEGVAA</sequence>
<dbReference type="Pfam" id="PF04825">
    <property type="entry name" value="Rad21_Rec8_N"/>
    <property type="match status" value="1"/>
</dbReference>
<dbReference type="GO" id="GO:0007064">
    <property type="term" value="P:mitotic sister chromatid cohesion"/>
    <property type="evidence" value="ECO:0007669"/>
    <property type="project" value="TreeGrafter"/>
</dbReference>
<dbReference type="CDD" id="cd21788">
    <property type="entry name" value="Rad21_Rec8_M_SpRad21p-like"/>
    <property type="match status" value="1"/>
</dbReference>
<keyword evidence="3" id="KW-0539">Nucleus</keyword>
<feature type="domain" description="Rad21/Rec8-like protein C-terminal eukaryotic" evidence="5">
    <location>
        <begin position="516"/>
        <end position="548"/>
    </location>
</feature>
<evidence type="ECO:0000256" key="3">
    <source>
        <dbReference type="ARBA" id="ARBA00023242"/>
    </source>
</evidence>
<dbReference type="GO" id="GO:1990414">
    <property type="term" value="P:replication-born double-strand break repair via sister chromatid exchange"/>
    <property type="evidence" value="ECO:0007669"/>
    <property type="project" value="TreeGrafter"/>
</dbReference>
<protein>
    <recommendedName>
        <fullName evidence="11">Double-strand-break repair protein rad21</fullName>
    </recommendedName>
</protein>
<feature type="region of interest" description="Disordered" evidence="4">
    <location>
        <begin position="573"/>
        <end position="597"/>
    </location>
</feature>
<dbReference type="FunFam" id="1.10.10.580:FF:000004">
    <property type="entry name" value="Double-strand-break repair protein rad21"/>
    <property type="match status" value="1"/>
</dbReference>
<feature type="domain" description="Rad21/Rec8-like protein N-terminal" evidence="6">
    <location>
        <begin position="1"/>
        <end position="105"/>
    </location>
</feature>
<dbReference type="InterPro" id="IPR039781">
    <property type="entry name" value="Rad21/Rec8-like"/>
</dbReference>
<dbReference type="InterPro" id="IPR023093">
    <property type="entry name" value="ScpA-like_C"/>
</dbReference>
<dbReference type="Proteomes" id="UP000447873">
    <property type="component" value="Unassembled WGS sequence"/>
</dbReference>
<evidence type="ECO:0000259" key="5">
    <source>
        <dbReference type="Pfam" id="PF04824"/>
    </source>
</evidence>
<evidence type="ECO:0000313" key="10">
    <source>
        <dbReference type="Proteomes" id="UP000447873"/>
    </source>
</evidence>
<accession>A0A8H3VC45</accession>
<dbReference type="Pfam" id="PF04824">
    <property type="entry name" value="Rad21_Rec8"/>
    <property type="match status" value="1"/>
</dbReference>
<dbReference type="EMBL" id="WNWQ01000002">
    <property type="protein sequence ID" value="KAE9985970.1"/>
    <property type="molecule type" value="Genomic_DNA"/>
</dbReference>
<feature type="region of interest" description="Disordered" evidence="4">
    <location>
        <begin position="390"/>
        <end position="482"/>
    </location>
</feature>
<comment type="caution">
    <text evidence="7">The sequence shown here is derived from an EMBL/GenBank/DDBJ whole genome shotgun (WGS) entry which is preliminary data.</text>
</comment>
<dbReference type="GO" id="GO:0005634">
    <property type="term" value="C:nucleus"/>
    <property type="evidence" value="ECO:0007669"/>
    <property type="project" value="UniProtKB-SubCell"/>
</dbReference>
<dbReference type="AlphaFoldDB" id="A0A8H3VC45"/>
<dbReference type="Proteomes" id="UP000433883">
    <property type="component" value="Unassembled WGS sequence"/>
</dbReference>
<reference evidence="7 9" key="1">
    <citation type="submission" date="2019-11" db="EMBL/GenBank/DDBJ databases">
        <title>Venturia inaequalis Genome Resource.</title>
        <authorList>
            <person name="Lichtner F.J."/>
        </authorList>
    </citation>
    <scope>NUCLEOTIDE SEQUENCE [LARGE SCALE GENOMIC DNA]</scope>
    <source>
        <strain evidence="8 10">120213</strain>
        <strain evidence="7">Bline_iso_100314</strain>
    </source>
</reference>
<evidence type="ECO:0000313" key="7">
    <source>
        <dbReference type="EMBL" id="KAE9985970.1"/>
    </source>
</evidence>
<gene>
    <name evidence="7" type="ORF">BLS_002992</name>
    <name evidence="8" type="ORF">EG328_001929</name>
</gene>
<feature type="compositionally biased region" description="Acidic residues" evidence="4">
    <location>
        <begin position="586"/>
        <end position="597"/>
    </location>
</feature>
<dbReference type="EMBL" id="WNWS01000015">
    <property type="protein sequence ID" value="KAE9987696.1"/>
    <property type="molecule type" value="Genomic_DNA"/>
</dbReference>
<proteinExistence type="inferred from homology"/>
<name>A0A8H3VC45_VENIN</name>